<gene>
    <name evidence="1" type="ORF">RHMOL_Rhmol03G0132700</name>
</gene>
<proteinExistence type="predicted"/>
<organism evidence="1 2">
    <name type="scientific">Rhododendron molle</name>
    <name type="common">Chinese azalea</name>
    <name type="synonym">Azalea mollis</name>
    <dbReference type="NCBI Taxonomy" id="49168"/>
    <lineage>
        <taxon>Eukaryota</taxon>
        <taxon>Viridiplantae</taxon>
        <taxon>Streptophyta</taxon>
        <taxon>Embryophyta</taxon>
        <taxon>Tracheophyta</taxon>
        <taxon>Spermatophyta</taxon>
        <taxon>Magnoliopsida</taxon>
        <taxon>eudicotyledons</taxon>
        <taxon>Gunneridae</taxon>
        <taxon>Pentapetalae</taxon>
        <taxon>asterids</taxon>
        <taxon>Ericales</taxon>
        <taxon>Ericaceae</taxon>
        <taxon>Ericoideae</taxon>
        <taxon>Rhodoreae</taxon>
        <taxon>Rhododendron</taxon>
    </lineage>
</organism>
<comment type="caution">
    <text evidence="1">The sequence shown here is derived from an EMBL/GenBank/DDBJ whole genome shotgun (WGS) entry which is preliminary data.</text>
</comment>
<keyword evidence="2" id="KW-1185">Reference proteome</keyword>
<evidence type="ECO:0000313" key="2">
    <source>
        <dbReference type="Proteomes" id="UP001062846"/>
    </source>
</evidence>
<evidence type="ECO:0000313" key="1">
    <source>
        <dbReference type="EMBL" id="KAI8563744.1"/>
    </source>
</evidence>
<accession>A0ACC0PEY8</accession>
<dbReference type="Proteomes" id="UP001062846">
    <property type="component" value="Chromosome 3"/>
</dbReference>
<name>A0ACC0PEY8_RHOML</name>
<protein>
    <submittedName>
        <fullName evidence="1">Uncharacterized protein</fullName>
    </submittedName>
</protein>
<sequence>MWASAINLNADFVCEPLDEHPTAGNLKRNSRVKTPHGSGKICPGQPDPTHADPLLLISPASSGSFSKLRKRRTEATNDWENDEEEKTDDDLPRQHRTCHCGKRAAVKISESEQNPGRLYYRCELEVNQGGCHIWDWCNPINMHNQLQVPTSTYAPNDNVVELVPPVQEFERKATNTNFITIVSLILSGIALGMAMAAVIKS</sequence>
<reference evidence="1" key="1">
    <citation type="submission" date="2022-02" db="EMBL/GenBank/DDBJ databases">
        <title>Plant Genome Project.</title>
        <authorList>
            <person name="Zhang R.-G."/>
        </authorList>
    </citation>
    <scope>NUCLEOTIDE SEQUENCE</scope>
    <source>
        <strain evidence="1">AT1</strain>
    </source>
</reference>
<dbReference type="EMBL" id="CM046390">
    <property type="protein sequence ID" value="KAI8563744.1"/>
    <property type="molecule type" value="Genomic_DNA"/>
</dbReference>